<protein>
    <recommendedName>
        <fullName evidence="9">AI-2E family transporter</fullName>
    </recommendedName>
</protein>
<dbReference type="InterPro" id="IPR002549">
    <property type="entry name" value="AI-2E-like"/>
</dbReference>
<keyword evidence="5 6" id="KW-0472">Membrane</keyword>
<organism evidence="7 8">
    <name type="scientific">Candidatus Zambryskibacteria bacterium RIFCSPLOWO2_01_FULL_45_21</name>
    <dbReference type="NCBI Taxonomy" id="1802761"/>
    <lineage>
        <taxon>Bacteria</taxon>
        <taxon>Candidatus Zambryskiibacteriota</taxon>
    </lineage>
</organism>
<dbReference type="PANTHER" id="PTHR21716">
    <property type="entry name" value="TRANSMEMBRANE PROTEIN"/>
    <property type="match status" value="1"/>
</dbReference>
<evidence type="ECO:0000256" key="5">
    <source>
        <dbReference type="ARBA" id="ARBA00023136"/>
    </source>
</evidence>
<gene>
    <name evidence="7" type="ORF">A3B14_02955</name>
</gene>
<evidence type="ECO:0008006" key="9">
    <source>
        <dbReference type="Google" id="ProtNLM"/>
    </source>
</evidence>
<name>A0A1G2U1V5_9BACT</name>
<sequence length="350" mass="37961">MTNERVRIGFFFLIAVGVLSLNVMVFLPYLSVLFLAMVFSIVFFPLHRRILIWLNGKNTLAALLSVVIILIVILGPTMFFTSVLLTEASNLYVSVLGATENGDSVSSVISQVEQYAAKIIPNFSVSSLNLDIQNFVTQGLSWVIDHFSIIFSKFLKILFGLFLMLLAIFYFLRDGSKFLSSLMSISPLDDSYDKKIIARIGNAINSVIRGYLVIAIVQGLFTGLGFLIFGVPSPVIWGFVAALASLIPTVGTALVTAPGILFLILSGHTLPALGLAVWGVAVIGLVDNLLGPIIIKKGVNIHPFLILVSVLGGIAVFGPIGFIVGPVLLSLLFTLFDLYPLMFESKSENK</sequence>
<dbReference type="AlphaFoldDB" id="A0A1G2U1V5"/>
<feature type="transmembrane region" description="Helical" evidence="6">
    <location>
        <begin position="208"/>
        <end position="229"/>
    </location>
</feature>
<feature type="transmembrane region" description="Helical" evidence="6">
    <location>
        <begin position="307"/>
        <end position="336"/>
    </location>
</feature>
<comment type="similarity">
    <text evidence="2">Belongs to the autoinducer-2 exporter (AI-2E) (TC 2.A.86) family.</text>
</comment>
<keyword evidence="4 6" id="KW-1133">Transmembrane helix</keyword>
<evidence type="ECO:0000256" key="3">
    <source>
        <dbReference type="ARBA" id="ARBA00022692"/>
    </source>
</evidence>
<reference evidence="7 8" key="1">
    <citation type="journal article" date="2016" name="Nat. Commun.">
        <title>Thousands of microbial genomes shed light on interconnected biogeochemical processes in an aquifer system.</title>
        <authorList>
            <person name="Anantharaman K."/>
            <person name="Brown C.T."/>
            <person name="Hug L.A."/>
            <person name="Sharon I."/>
            <person name="Castelle C.J."/>
            <person name="Probst A.J."/>
            <person name="Thomas B.C."/>
            <person name="Singh A."/>
            <person name="Wilkins M.J."/>
            <person name="Karaoz U."/>
            <person name="Brodie E.L."/>
            <person name="Williams K.H."/>
            <person name="Hubbard S.S."/>
            <person name="Banfield J.F."/>
        </authorList>
    </citation>
    <scope>NUCLEOTIDE SEQUENCE [LARGE SCALE GENOMIC DNA]</scope>
</reference>
<dbReference type="Proteomes" id="UP000176800">
    <property type="component" value="Unassembled WGS sequence"/>
</dbReference>
<feature type="transmembrane region" description="Helical" evidence="6">
    <location>
        <begin position="272"/>
        <end position="295"/>
    </location>
</feature>
<feature type="transmembrane region" description="Helical" evidence="6">
    <location>
        <begin position="59"/>
        <end position="85"/>
    </location>
</feature>
<comment type="subcellular location">
    <subcellularLocation>
        <location evidence="1">Membrane</location>
        <topology evidence="1">Multi-pass membrane protein</topology>
    </subcellularLocation>
</comment>
<feature type="transmembrane region" description="Helical" evidence="6">
    <location>
        <begin position="7"/>
        <end position="23"/>
    </location>
</feature>
<evidence type="ECO:0000256" key="2">
    <source>
        <dbReference type="ARBA" id="ARBA00009773"/>
    </source>
</evidence>
<dbReference type="GO" id="GO:0016020">
    <property type="term" value="C:membrane"/>
    <property type="evidence" value="ECO:0007669"/>
    <property type="project" value="UniProtKB-SubCell"/>
</dbReference>
<evidence type="ECO:0000313" key="8">
    <source>
        <dbReference type="Proteomes" id="UP000176800"/>
    </source>
</evidence>
<feature type="transmembrane region" description="Helical" evidence="6">
    <location>
        <begin position="235"/>
        <end position="265"/>
    </location>
</feature>
<evidence type="ECO:0000256" key="4">
    <source>
        <dbReference type="ARBA" id="ARBA00022989"/>
    </source>
</evidence>
<evidence type="ECO:0000313" key="7">
    <source>
        <dbReference type="EMBL" id="OHB03464.1"/>
    </source>
</evidence>
<evidence type="ECO:0000256" key="6">
    <source>
        <dbReference type="SAM" id="Phobius"/>
    </source>
</evidence>
<dbReference type="PANTHER" id="PTHR21716:SF4">
    <property type="entry name" value="TRANSMEMBRANE PROTEIN 245"/>
    <property type="match status" value="1"/>
</dbReference>
<feature type="transmembrane region" description="Helical" evidence="6">
    <location>
        <begin position="29"/>
        <end position="47"/>
    </location>
</feature>
<keyword evidence="3 6" id="KW-0812">Transmembrane</keyword>
<comment type="caution">
    <text evidence="7">The sequence shown here is derived from an EMBL/GenBank/DDBJ whole genome shotgun (WGS) entry which is preliminary data.</text>
</comment>
<feature type="transmembrane region" description="Helical" evidence="6">
    <location>
        <begin position="150"/>
        <end position="172"/>
    </location>
</feature>
<proteinExistence type="inferred from homology"/>
<accession>A0A1G2U1V5</accession>
<evidence type="ECO:0000256" key="1">
    <source>
        <dbReference type="ARBA" id="ARBA00004141"/>
    </source>
</evidence>
<dbReference type="Pfam" id="PF01594">
    <property type="entry name" value="AI-2E_transport"/>
    <property type="match status" value="1"/>
</dbReference>
<dbReference type="EMBL" id="MHWE01000018">
    <property type="protein sequence ID" value="OHB03464.1"/>
    <property type="molecule type" value="Genomic_DNA"/>
</dbReference>